<gene>
    <name evidence="2" type="ORF">ACFSKX_00265</name>
</gene>
<feature type="compositionally biased region" description="Basic and acidic residues" evidence="1">
    <location>
        <begin position="44"/>
        <end position="57"/>
    </location>
</feature>
<reference evidence="3" key="1">
    <citation type="journal article" date="2019" name="Int. J. Syst. Evol. Microbiol.">
        <title>The Global Catalogue of Microorganisms (GCM) 10K type strain sequencing project: providing services to taxonomists for standard genome sequencing and annotation.</title>
        <authorList>
            <consortium name="The Broad Institute Genomics Platform"/>
            <consortium name="The Broad Institute Genome Sequencing Center for Infectious Disease"/>
            <person name="Wu L."/>
            <person name="Ma J."/>
        </authorList>
    </citation>
    <scope>NUCLEOTIDE SEQUENCE [LARGE SCALE GENOMIC DNA]</scope>
    <source>
        <strain evidence="3">KCTC 12848</strain>
    </source>
</reference>
<evidence type="ECO:0008006" key="4">
    <source>
        <dbReference type="Google" id="ProtNLM"/>
    </source>
</evidence>
<proteinExistence type="predicted"/>
<name>A0ABW5EA73_9GAMM</name>
<evidence type="ECO:0000313" key="2">
    <source>
        <dbReference type="EMBL" id="MFD2308845.1"/>
    </source>
</evidence>
<dbReference type="EMBL" id="JBHUJD010000001">
    <property type="protein sequence ID" value="MFD2308845.1"/>
    <property type="molecule type" value="Genomic_DNA"/>
</dbReference>
<evidence type="ECO:0000256" key="1">
    <source>
        <dbReference type="SAM" id="MobiDB-lite"/>
    </source>
</evidence>
<dbReference type="RefSeq" id="WP_265722435.1">
    <property type="nucleotide sequence ID" value="NZ_JAPIVK010000023.1"/>
</dbReference>
<sequence length="208" mass="23556">MHNKARLSVILLLALGTSAAIWRYVPFPASSPGQSPPVQQQEVAAERPDTPDGDDLRALLSDPRVEKYLQREEDKGALEAYFNGDGGDHTNEEIWQLIEAVEREGRVMAYEGLALKLAWLERNSASKAEFDAAARELMEKYRREAESSAREYDPYEDVPGFAEYKRAEQRIIERVKAMDSFPDGASRQEYLRQQLQAAREKAYSNSGN</sequence>
<dbReference type="Proteomes" id="UP001597425">
    <property type="component" value="Unassembled WGS sequence"/>
</dbReference>
<keyword evidence="3" id="KW-1185">Reference proteome</keyword>
<feature type="compositionally biased region" description="Low complexity" evidence="1">
    <location>
        <begin position="30"/>
        <end position="41"/>
    </location>
</feature>
<evidence type="ECO:0000313" key="3">
    <source>
        <dbReference type="Proteomes" id="UP001597425"/>
    </source>
</evidence>
<protein>
    <recommendedName>
        <fullName evidence="4">Lipase modulator</fullName>
    </recommendedName>
</protein>
<comment type="caution">
    <text evidence="2">The sequence shown here is derived from an EMBL/GenBank/DDBJ whole genome shotgun (WGS) entry which is preliminary data.</text>
</comment>
<accession>A0ABW5EA73</accession>
<organism evidence="2 3">
    <name type="scientific">Microbulbifer halophilus</name>
    <dbReference type="NCBI Taxonomy" id="453963"/>
    <lineage>
        <taxon>Bacteria</taxon>
        <taxon>Pseudomonadati</taxon>
        <taxon>Pseudomonadota</taxon>
        <taxon>Gammaproteobacteria</taxon>
        <taxon>Cellvibrionales</taxon>
        <taxon>Microbulbiferaceae</taxon>
        <taxon>Microbulbifer</taxon>
    </lineage>
</organism>
<feature type="region of interest" description="Disordered" evidence="1">
    <location>
        <begin position="30"/>
        <end position="57"/>
    </location>
</feature>